<dbReference type="Proteomes" id="UP000789342">
    <property type="component" value="Unassembled WGS sequence"/>
</dbReference>
<sequence length="56" mass="6533">WNGNIPIKKSGRGKSKHRFYTLPMRQTLNTIEEEEEEQETDPKSPRSLVYANIDVT</sequence>
<gene>
    <name evidence="2" type="ORF">AMORRO_LOCUS17443</name>
</gene>
<organism evidence="2 3">
    <name type="scientific">Acaulospora morrowiae</name>
    <dbReference type="NCBI Taxonomy" id="94023"/>
    <lineage>
        <taxon>Eukaryota</taxon>
        <taxon>Fungi</taxon>
        <taxon>Fungi incertae sedis</taxon>
        <taxon>Mucoromycota</taxon>
        <taxon>Glomeromycotina</taxon>
        <taxon>Glomeromycetes</taxon>
        <taxon>Diversisporales</taxon>
        <taxon>Acaulosporaceae</taxon>
        <taxon>Acaulospora</taxon>
    </lineage>
</organism>
<protein>
    <submittedName>
        <fullName evidence="2">5002_t:CDS:1</fullName>
    </submittedName>
</protein>
<proteinExistence type="predicted"/>
<feature type="region of interest" description="Disordered" evidence="1">
    <location>
        <begin position="25"/>
        <end position="56"/>
    </location>
</feature>
<comment type="caution">
    <text evidence="2">The sequence shown here is derived from an EMBL/GenBank/DDBJ whole genome shotgun (WGS) entry which is preliminary data.</text>
</comment>
<accession>A0A9N9JHK8</accession>
<evidence type="ECO:0000313" key="2">
    <source>
        <dbReference type="EMBL" id="CAG8782456.1"/>
    </source>
</evidence>
<dbReference type="AlphaFoldDB" id="A0A9N9JHK8"/>
<feature type="non-terminal residue" evidence="2">
    <location>
        <position position="1"/>
    </location>
</feature>
<dbReference type="EMBL" id="CAJVPV010053838">
    <property type="protein sequence ID" value="CAG8782456.1"/>
    <property type="molecule type" value="Genomic_DNA"/>
</dbReference>
<name>A0A9N9JHK8_9GLOM</name>
<feature type="non-terminal residue" evidence="2">
    <location>
        <position position="56"/>
    </location>
</feature>
<evidence type="ECO:0000313" key="3">
    <source>
        <dbReference type="Proteomes" id="UP000789342"/>
    </source>
</evidence>
<keyword evidence="3" id="KW-1185">Reference proteome</keyword>
<evidence type="ECO:0000256" key="1">
    <source>
        <dbReference type="SAM" id="MobiDB-lite"/>
    </source>
</evidence>
<reference evidence="2" key="1">
    <citation type="submission" date="2021-06" db="EMBL/GenBank/DDBJ databases">
        <authorList>
            <person name="Kallberg Y."/>
            <person name="Tangrot J."/>
            <person name="Rosling A."/>
        </authorList>
    </citation>
    <scope>NUCLEOTIDE SEQUENCE</scope>
    <source>
        <strain evidence="2">CL551</strain>
    </source>
</reference>